<dbReference type="EMBL" id="MHST01000008">
    <property type="protein sequence ID" value="OHA49538.1"/>
    <property type="molecule type" value="Genomic_DNA"/>
</dbReference>
<sequence length="81" mass="9101">MQKSLIYILIILVVGSFLSLTLRMNKLDRKLTCIHTEITALPVLLSPELRANQDALQKQMDLVASACYKGYIFSGESFVPK</sequence>
<reference evidence="2 3" key="1">
    <citation type="journal article" date="2016" name="Nat. Commun.">
        <title>Thousands of microbial genomes shed light on interconnected biogeochemical processes in an aquifer system.</title>
        <authorList>
            <person name="Anantharaman K."/>
            <person name="Brown C.T."/>
            <person name="Hug L.A."/>
            <person name="Sharon I."/>
            <person name="Castelle C.J."/>
            <person name="Probst A.J."/>
            <person name="Thomas B.C."/>
            <person name="Singh A."/>
            <person name="Wilkins M.J."/>
            <person name="Karaoz U."/>
            <person name="Brodie E.L."/>
            <person name="Williams K.H."/>
            <person name="Hubbard S.S."/>
            <person name="Banfield J.F."/>
        </authorList>
    </citation>
    <scope>NUCLEOTIDE SEQUENCE [LARGE SCALE GENOMIC DNA]</scope>
    <source>
        <strain evidence="3">RIFCSPHIGHO2_01_FULL_58_15</strain>
    </source>
</reference>
<accession>A0A1G2PMH9</accession>
<dbReference type="STRING" id="1802363.A2682_03455"/>
<keyword evidence="1" id="KW-1133">Transmembrane helix</keyword>
<evidence type="ECO:0000256" key="1">
    <source>
        <dbReference type="SAM" id="Phobius"/>
    </source>
</evidence>
<comment type="caution">
    <text evidence="2">The sequence shown here is derived from an EMBL/GenBank/DDBJ whole genome shotgun (WGS) entry which is preliminary data.</text>
</comment>
<keyword evidence="1" id="KW-0472">Membrane</keyword>
<name>A0A1G2PMH9_TERXR</name>
<proteinExistence type="predicted"/>
<keyword evidence="1" id="KW-0812">Transmembrane</keyword>
<dbReference type="AlphaFoldDB" id="A0A1G2PMH9"/>
<organism evidence="2 3">
    <name type="scientific">Terrybacteria sp. (strain RIFCSPHIGHO2_01_FULL_58_15)</name>
    <dbReference type="NCBI Taxonomy" id="1802363"/>
    <lineage>
        <taxon>Bacteria</taxon>
        <taxon>Candidatus Terryibacteriota</taxon>
    </lineage>
</organism>
<gene>
    <name evidence="2" type="ORF">A2682_03455</name>
</gene>
<evidence type="ECO:0000313" key="3">
    <source>
        <dbReference type="Proteomes" id="UP000178690"/>
    </source>
</evidence>
<evidence type="ECO:0000313" key="2">
    <source>
        <dbReference type="EMBL" id="OHA49538.1"/>
    </source>
</evidence>
<feature type="transmembrane region" description="Helical" evidence="1">
    <location>
        <begin position="6"/>
        <end position="22"/>
    </location>
</feature>
<dbReference type="Proteomes" id="UP000178690">
    <property type="component" value="Unassembled WGS sequence"/>
</dbReference>
<protein>
    <submittedName>
        <fullName evidence="2">Uncharacterized protein</fullName>
    </submittedName>
</protein>